<accession>A0A7J7L5J3</accession>
<dbReference type="Gene3D" id="3.30.200.20">
    <property type="entry name" value="Phosphorylase Kinase, domain 1"/>
    <property type="match status" value="1"/>
</dbReference>
<dbReference type="Pfam" id="PF00069">
    <property type="entry name" value="Pkinase"/>
    <property type="match status" value="1"/>
</dbReference>
<dbReference type="GO" id="GO:0004672">
    <property type="term" value="F:protein kinase activity"/>
    <property type="evidence" value="ECO:0007669"/>
    <property type="project" value="InterPro"/>
</dbReference>
<dbReference type="PROSITE" id="PS50011">
    <property type="entry name" value="PROTEIN_KINASE_DOM"/>
    <property type="match status" value="1"/>
</dbReference>
<feature type="domain" description="Protein kinase" evidence="3">
    <location>
        <begin position="1"/>
        <end position="237"/>
    </location>
</feature>
<dbReference type="EMBL" id="JACGCM010002624">
    <property type="protein sequence ID" value="KAF6137853.1"/>
    <property type="molecule type" value="Genomic_DNA"/>
</dbReference>
<organism evidence="4 5">
    <name type="scientific">Kingdonia uniflora</name>
    <dbReference type="NCBI Taxonomy" id="39325"/>
    <lineage>
        <taxon>Eukaryota</taxon>
        <taxon>Viridiplantae</taxon>
        <taxon>Streptophyta</taxon>
        <taxon>Embryophyta</taxon>
        <taxon>Tracheophyta</taxon>
        <taxon>Spermatophyta</taxon>
        <taxon>Magnoliopsida</taxon>
        <taxon>Ranunculales</taxon>
        <taxon>Circaeasteraceae</taxon>
        <taxon>Kingdonia</taxon>
    </lineage>
</organism>
<dbReference type="GO" id="GO:0005524">
    <property type="term" value="F:ATP binding"/>
    <property type="evidence" value="ECO:0007669"/>
    <property type="project" value="UniProtKB-UniRule"/>
</dbReference>
<keyword evidence="1" id="KW-0732">Signal</keyword>
<dbReference type="InterPro" id="IPR000719">
    <property type="entry name" value="Prot_kinase_dom"/>
</dbReference>
<evidence type="ECO:0000259" key="3">
    <source>
        <dbReference type="PROSITE" id="PS50011"/>
    </source>
</evidence>
<comment type="caution">
    <text evidence="4">The sequence shown here is derived from an EMBL/GenBank/DDBJ whole genome shotgun (WGS) entry which is preliminary data.</text>
</comment>
<dbReference type="PROSITE" id="PS00107">
    <property type="entry name" value="PROTEIN_KINASE_ATP"/>
    <property type="match status" value="1"/>
</dbReference>
<keyword evidence="2" id="KW-0547">Nucleotide-binding</keyword>
<dbReference type="AlphaFoldDB" id="A0A7J7L5J3"/>
<reference evidence="4 5" key="1">
    <citation type="journal article" date="2020" name="IScience">
        <title>Genome Sequencing of the Endangered Kingdonia uniflora (Circaeasteraceae, Ranunculales) Reveals Potential Mechanisms of Evolutionary Specialization.</title>
        <authorList>
            <person name="Sun Y."/>
            <person name="Deng T."/>
            <person name="Zhang A."/>
            <person name="Moore M.J."/>
            <person name="Landis J.B."/>
            <person name="Lin N."/>
            <person name="Zhang H."/>
            <person name="Zhang X."/>
            <person name="Huang J."/>
            <person name="Zhang X."/>
            <person name="Sun H."/>
            <person name="Wang H."/>
        </authorList>
    </citation>
    <scope>NUCLEOTIDE SEQUENCE [LARGE SCALE GENOMIC DNA]</scope>
    <source>
        <strain evidence="4">TB1705</strain>
        <tissue evidence="4">Leaf</tissue>
    </source>
</reference>
<dbReference type="Gene3D" id="1.10.510.10">
    <property type="entry name" value="Transferase(Phosphotransferase) domain 1"/>
    <property type="match status" value="1"/>
</dbReference>
<dbReference type="SUPFAM" id="SSF56112">
    <property type="entry name" value="Protein kinase-like (PK-like)"/>
    <property type="match status" value="1"/>
</dbReference>
<protein>
    <recommendedName>
        <fullName evidence="3">Protein kinase domain-containing protein</fullName>
    </recommendedName>
</protein>
<feature type="binding site" evidence="2">
    <location>
        <position position="71"/>
    </location>
    <ligand>
        <name>ATP</name>
        <dbReference type="ChEBI" id="CHEBI:30616"/>
    </ligand>
</feature>
<dbReference type="PANTHER" id="PTHR47976:SF115">
    <property type="entry name" value="RECEPTOR-LIKE SERINE_THREONINE-PROTEIN KINASE"/>
    <property type="match status" value="1"/>
</dbReference>
<keyword evidence="2" id="KW-0067">ATP-binding</keyword>
<dbReference type="PANTHER" id="PTHR47976">
    <property type="entry name" value="G-TYPE LECTIN S-RECEPTOR-LIKE SERINE/THREONINE-PROTEIN KINASE SD2-5"/>
    <property type="match status" value="1"/>
</dbReference>
<gene>
    <name evidence="4" type="ORF">GIB67_040561</name>
</gene>
<evidence type="ECO:0000313" key="5">
    <source>
        <dbReference type="Proteomes" id="UP000541444"/>
    </source>
</evidence>
<dbReference type="OrthoDB" id="676979at2759"/>
<evidence type="ECO:0000256" key="1">
    <source>
        <dbReference type="ARBA" id="ARBA00022729"/>
    </source>
</evidence>
<proteinExistence type="predicted"/>
<evidence type="ECO:0000313" key="4">
    <source>
        <dbReference type="EMBL" id="KAF6137853.1"/>
    </source>
</evidence>
<dbReference type="Proteomes" id="UP000541444">
    <property type="component" value="Unassembled WGS sequence"/>
</dbReference>
<name>A0A7J7L5J3_9MAGN</name>
<evidence type="ECO:0000256" key="2">
    <source>
        <dbReference type="PROSITE-ProRule" id="PRU10141"/>
    </source>
</evidence>
<dbReference type="InterPro" id="IPR051343">
    <property type="entry name" value="G-type_lectin_kinases/EP1-like"/>
</dbReference>
<dbReference type="InterPro" id="IPR011009">
    <property type="entry name" value="Kinase-like_dom_sf"/>
</dbReference>
<keyword evidence="5" id="KW-1185">Reference proteome</keyword>
<dbReference type="InterPro" id="IPR017441">
    <property type="entry name" value="Protein_kinase_ATP_BS"/>
</dbReference>
<sequence>MNTLSSTVYYTAREFNDEHGNLRDDVAGLPREFRYEDLKTATKNFKCQLGSGGSGAVFKGILDDGTLVAVKRVEREVYGELEFKNELSAIASAQHFNLILHLEIKPENILVGDDFRGVLSDFGMCKLISRDDSRFHTITRRGTRDYMAPEWNLGHGKTEQTDIFSFGKLRRSIRYINKKLKDGKVLDLIDKRLMVDGSVEESVAANFVCVAIQCLKEDPQKRPCNMWEVFSMLEPVLAINGKGVRSGNLYALVGKSVGEDVKVACTGGAMEISRKWNLVQGGEMTRSTK</sequence>